<sequence>MKAFELVGYEIWDLDFVEKIAIPAMQRACVAFVDEATTMSEPVDPTMDIRDLKVENHLKRMEKHATALHDSAEMLSQIAASYAARGMLDRSIEVEELLHRLSGALSADYLIVSEAERDSIRRAAAPHRDPRLPGLFGTSGFAAAVSLANRVQHELSDAATMAATRNPRGAPSYPSEKRLVNLMADIYRQAFDLVPSAGHGLRTAKKAKAAPGSDALIVPPPSRNSPFCRFVEDVYLQMQLNLNEAGTIRFDCPAPTTIASHMADGPYAKAKASSPAPRTWLAWVLKDRKAAEVKN</sequence>
<evidence type="ECO:0000313" key="2">
    <source>
        <dbReference type="Proteomes" id="UP000317894"/>
    </source>
</evidence>
<protein>
    <submittedName>
        <fullName evidence="1">Uncharacterized protein</fullName>
    </submittedName>
</protein>
<keyword evidence="2" id="KW-1185">Reference proteome</keyword>
<dbReference type="AlphaFoldDB" id="A0A552UHS2"/>
<dbReference type="Proteomes" id="UP000317894">
    <property type="component" value="Unassembled WGS sequence"/>
</dbReference>
<evidence type="ECO:0000313" key="1">
    <source>
        <dbReference type="EMBL" id="TRW17740.1"/>
    </source>
</evidence>
<dbReference type="EMBL" id="VJWA01000001">
    <property type="protein sequence ID" value="TRW17740.1"/>
    <property type="molecule type" value="Genomic_DNA"/>
</dbReference>
<comment type="caution">
    <text evidence="1">The sequence shown here is derived from an EMBL/GenBank/DDBJ whole genome shotgun (WGS) entry which is preliminary data.</text>
</comment>
<proteinExistence type="predicted"/>
<gene>
    <name evidence="1" type="ORF">FMM06_06280</name>
</gene>
<accession>A0A552UHS2</accession>
<reference evidence="1 2" key="1">
    <citation type="submission" date="2019-07" db="EMBL/GenBank/DDBJ databases">
        <title>Novel species isolated from glacier.</title>
        <authorList>
            <person name="Liu Q."/>
            <person name="Xin Y.-H."/>
        </authorList>
    </citation>
    <scope>NUCLEOTIDE SEQUENCE [LARGE SCALE GENOMIC DNA]</scope>
    <source>
        <strain evidence="1 2">LB1R16</strain>
    </source>
</reference>
<dbReference type="RefSeq" id="WP_144236432.1">
    <property type="nucleotide sequence ID" value="NZ_VJWA01000001.1"/>
</dbReference>
<name>A0A552UHS2_9SPHN</name>
<organism evidence="1 2">
    <name type="scientific">Glacieibacterium frigidum</name>
    <dbReference type="NCBI Taxonomy" id="2593303"/>
    <lineage>
        <taxon>Bacteria</taxon>
        <taxon>Pseudomonadati</taxon>
        <taxon>Pseudomonadota</taxon>
        <taxon>Alphaproteobacteria</taxon>
        <taxon>Sphingomonadales</taxon>
        <taxon>Sphingosinicellaceae</taxon>
        <taxon>Glacieibacterium</taxon>
    </lineage>
</organism>